<dbReference type="AlphaFoldDB" id="A0A2P6REB2"/>
<comment type="caution">
    <text evidence="6">The sequence shown here is derived from an EMBL/GenBank/DDBJ whole genome shotgun (WGS) entry which is preliminary data.</text>
</comment>
<evidence type="ECO:0000256" key="2">
    <source>
        <dbReference type="ARBA" id="ARBA00023157"/>
    </source>
</evidence>
<evidence type="ECO:0000313" key="7">
    <source>
        <dbReference type="Proteomes" id="UP000238479"/>
    </source>
</evidence>
<dbReference type="NCBIfam" id="TIGR01614">
    <property type="entry name" value="PME_inhib"/>
    <property type="match status" value="1"/>
</dbReference>
<feature type="signal peptide" evidence="4">
    <location>
        <begin position="1"/>
        <end position="25"/>
    </location>
</feature>
<sequence>MKDSLISIFLVQLVCSLLLLPIGQCSSVFFPMDEKLIDQTCRKTPDYNLCTSILKSSPGKDLRGLAIVAIDAVGSKATTTMNRINELLKQSPKDTALNHCHDMYNVILNSYVQGARDTLKRGFSSHIATSSMSLTPDTARSCEEAFKGRSPLTNLNKDVENIAAVAGAVAGQLP</sequence>
<keyword evidence="1 4" id="KW-0732">Signal</keyword>
<comment type="similarity">
    <text evidence="3">Belongs to the PMEI family.</text>
</comment>
<keyword evidence="7" id="KW-1185">Reference proteome</keyword>
<dbReference type="Pfam" id="PF04043">
    <property type="entry name" value="PMEI"/>
    <property type="match status" value="1"/>
</dbReference>
<dbReference type="PANTHER" id="PTHR35357">
    <property type="entry name" value="OS02G0537100 PROTEIN"/>
    <property type="match status" value="1"/>
</dbReference>
<evidence type="ECO:0000259" key="5">
    <source>
        <dbReference type="SMART" id="SM00856"/>
    </source>
</evidence>
<feature type="chain" id="PRO_5015167247" evidence="4">
    <location>
        <begin position="26"/>
        <end position="174"/>
    </location>
</feature>
<dbReference type="EMBL" id="PDCK01000041">
    <property type="protein sequence ID" value="PRQ44770.1"/>
    <property type="molecule type" value="Genomic_DNA"/>
</dbReference>
<evidence type="ECO:0000256" key="3">
    <source>
        <dbReference type="ARBA" id="ARBA00038471"/>
    </source>
</evidence>
<dbReference type="InterPro" id="IPR035513">
    <property type="entry name" value="Invertase/methylesterase_inhib"/>
</dbReference>
<reference evidence="6 7" key="1">
    <citation type="journal article" date="2018" name="Nat. Genet.">
        <title>The Rosa genome provides new insights in the design of modern roses.</title>
        <authorList>
            <person name="Bendahmane M."/>
        </authorList>
    </citation>
    <scope>NUCLEOTIDE SEQUENCE [LARGE SCALE GENOMIC DNA]</scope>
    <source>
        <strain evidence="7">cv. Old Blush</strain>
    </source>
</reference>
<dbReference type="STRING" id="74649.A0A2P6REB2"/>
<dbReference type="Proteomes" id="UP000238479">
    <property type="component" value="Chromosome 3"/>
</dbReference>
<feature type="domain" description="Pectinesterase inhibitor" evidence="5">
    <location>
        <begin position="32"/>
        <end position="169"/>
    </location>
</feature>
<dbReference type="SUPFAM" id="SSF101148">
    <property type="entry name" value="Plant invertase/pectin methylesterase inhibitor"/>
    <property type="match status" value="1"/>
</dbReference>
<dbReference type="OMA" id="THFYASC"/>
<accession>A0A2P6REB2</accession>
<dbReference type="SMART" id="SM00856">
    <property type="entry name" value="PMEI"/>
    <property type="match status" value="1"/>
</dbReference>
<keyword evidence="2" id="KW-1015">Disulfide bond</keyword>
<dbReference type="Gramene" id="PRQ44770">
    <property type="protein sequence ID" value="PRQ44770"/>
    <property type="gene ID" value="RchiOBHm_Chr3g0482891"/>
</dbReference>
<dbReference type="InterPro" id="IPR006501">
    <property type="entry name" value="Pectinesterase_inhib_dom"/>
</dbReference>
<dbReference type="GO" id="GO:0004857">
    <property type="term" value="F:enzyme inhibitor activity"/>
    <property type="evidence" value="ECO:0007669"/>
    <property type="project" value="InterPro"/>
</dbReference>
<evidence type="ECO:0000313" key="6">
    <source>
        <dbReference type="EMBL" id="PRQ44770.1"/>
    </source>
</evidence>
<evidence type="ECO:0000256" key="1">
    <source>
        <dbReference type="ARBA" id="ARBA00022729"/>
    </source>
</evidence>
<dbReference type="Gene3D" id="1.20.140.40">
    <property type="entry name" value="Invertase/pectin methylesterase inhibitor family protein"/>
    <property type="match status" value="1"/>
</dbReference>
<dbReference type="PANTHER" id="PTHR35357:SF8">
    <property type="entry name" value="OS01G0111000 PROTEIN"/>
    <property type="match status" value="1"/>
</dbReference>
<name>A0A2P6REB2_ROSCH</name>
<gene>
    <name evidence="6" type="ORF">RchiOBHm_Chr3g0482891</name>
</gene>
<proteinExistence type="inferred from homology"/>
<protein>
    <submittedName>
        <fullName evidence="6">Putative pectinesterase inhibitor domain-containing protein</fullName>
    </submittedName>
</protein>
<organism evidence="6 7">
    <name type="scientific">Rosa chinensis</name>
    <name type="common">China rose</name>
    <dbReference type="NCBI Taxonomy" id="74649"/>
    <lineage>
        <taxon>Eukaryota</taxon>
        <taxon>Viridiplantae</taxon>
        <taxon>Streptophyta</taxon>
        <taxon>Embryophyta</taxon>
        <taxon>Tracheophyta</taxon>
        <taxon>Spermatophyta</taxon>
        <taxon>Magnoliopsida</taxon>
        <taxon>eudicotyledons</taxon>
        <taxon>Gunneridae</taxon>
        <taxon>Pentapetalae</taxon>
        <taxon>rosids</taxon>
        <taxon>fabids</taxon>
        <taxon>Rosales</taxon>
        <taxon>Rosaceae</taxon>
        <taxon>Rosoideae</taxon>
        <taxon>Rosoideae incertae sedis</taxon>
        <taxon>Rosa</taxon>
    </lineage>
</organism>
<evidence type="ECO:0000256" key="4">
    <source>
        <dbReference type="SAM" id="SignalP"/>
    </source>
</evidence>